<sequence length="153" mass="17339">MISITQDALDVGRLLDAFCKDRDQTGAVVSFVGLTRAGAPGAAVDRLTLQAYPTFTEAVMREIEAEARQRFDVQDILAVHRWGAVGVGEQIIFVAVAARHRRAAFEACDYLMDQFKTRAPFWKKEEGPDGARWIEARDQDHRDLERWTDKEDE</sequence>
<evidence type="ECO:0000256" key="6">
    <source>
        <dbReference type="ARBA" id="ARBA00025448"/>
    </source>
</evidence>
<dbReference type="Pfam" id="PF02391">
    <property type="entry name" value="MoaE"/>
    <property type="match status" value="1"/>
</dbReference>
<organism evidence="13 14">
    <name type="scientific">Brevundimonas albigilva</name>
    <dbReference type="NCBI Taxonomy" id="1312364"/>
    <lineage>
        <taxon>Bacteria</taxon>
        <taxon>Pseudomonadati</taxon>
        <taxon>Pseudomonadota</taxon>
        <taxon>Alphaproteobacteria</taxon>
        <taxon>Caulobacterales</taxon>
        <taxon>Caulobacteraceae</taxon>
        <taxon>Brevundimonas</taxon>
    </lineage>
</organism>
<evidence type="ECO:0000256" key="12">
    <source>
        <dbReference type="ARBA" id="ARBA00049878"/>
    </source>
</evidence>
<comment type="similarity">
    <text evidence="2">Belongs to the MoaE family.</text>
</comment>
<keyword evidence="5" id="KW-0501">Molybdenum cofactor biosynthesis</keyword>
<evidence type="ECO:0000256" key="2">
    <source>
        <dbReference type="ARBA" id="ARBA00005426"/>
    </source>
</evidence>
<protein>
    <recommendedName>
        <fullName evidence="4">Molybdopterin synthase catalytic subunit</fullName>
        <ecNumber evidence="3">2.8.1.12</ecNumber>
    </recommendedName>
    <alternativeName>
        <fullName evidence="10">MPT synthase subunit 2</fullName>
    </alternativeName>
    <alternativeName>
        <fullName evidence="8">Molybdenum cofactor biosynthesis protein E</fullName>
    </alternativeName>
    <alternativeName>
        <fullName evidence="9">Molybdopterin-converting factor large subunit</fullName>
    </alternativeName>
    <alternativeName>
        <fullName evidence="11">Molybdopterin-converting factor subunit 2</fullName>
    </alternativeName>
</protein>
<dbReference type="EC" id="2.8.1.12" evidence="3"/>
<comment type="subunit">
    <text evidence="7">Heterotetramer of 2 MoaD subunits and 2 MoaE subunits. Also stable as homodimer. The enzyme changes between these two forms during catalysis.</text>
</comment>
<accession>A0ABY4SJ84</accession>
<name>A0ABY4SJ84_9CAUL</name>
<dbReference type="Proteomes" id="UP001055429">
    <property type="component" value="Chromosome"/>
</dbReference>
<evidence type="ECO:0000256" key="5">
    <source>
        <dbReference type="ARBA" id="ARBA00023150"/>
    </source>
</evidence>
<dbReference type="InterPro" id="IPR036563">
    <property type="entry name" value="MoaE_sf"/>
</dbReference>
<dbReference type="RefSeq" id="WP_250201280.1">
    <property type="nucleotide sequence ID" value="NZ_CP097649.1"/>
</dbReference>
<evidence type="ECO:0000256" key="7">
    <source>
        <dbReference type="ARBA" id="ARBA00026066"/>
    </source>
</evidence>
<dbReference type="PANTHER" id="PTHR23404">
    <property type="entry name" value="MOLYBDOPTERIN SYNTHASE RELATED"/>
    <property type="match status" value="1"/>
</dbReference>
<gene>
    <name evidence="13" type="ORF">M8231_08670</name>
</gene>
<evidence type="ECO:0000256" key="1">
    <source>
        <dbReference type="ARBA" id="ARBA00005046"/>
    </source>
</evidence>
<proteinExistence type="inferred from homology"/>
<dbReference type="InterPro" id="IPR003448">
    <property type="entry name" value="Mopterin_biosynth_MoaE"/>
</dbReference>
<dbReference type="CDD" id="cd00756">
    <property type="entry name" value="MoaE"/>
    <property type="match status" value="1"/>
</dbReference>
<comment type="function">
    <text evidence="6">Converts molybdopterin precursor Z into molybdopterin. This requires the incorporation of two sulfur atoms into precursor Z to generate a dithiolene group. The sulfur is provided by MoaD.</text>
</comment>
<evidence type="ECO:0000256" key="4">
    <source>
        <dbReference type="ARBA" id="ARBA00013858"/>
    </source>
</evidence>
<evidence type="ECO:0000256" key="10">
    <source>
        <dbReference type="ARBA" id="ARBA00030781"/>
    </source>
</evidence>
<comment type="catalytic activity">
    <reaction evidence="12">
        <text>2 [molybdopterin-synthase sulfur-carrier protein]-C-terminal-Gly-aminoethanethioate + cyclic pyranopterin phosphate + H2O = molybdopterin + 2 [molybdopterin-synthase sulfur-carrier protein]-C-terminal Gly-Gly + 2 H(+)</text>
        <dbReference type="Rhea" id="RHEA:26333"/>
        <dbReference type="Rhea" id="RHEA-COMP:12202"/>
        <dbReference type="Rhea" id="RHEA-COMP:19907"/>
        <dbReference type="ChEBI" id="CHEBI:15377"/>
        <dbReference type="ChEBI" id="CHEBI:15378"/>
        <dbReference type="ChEBI" id="CHEBI:58698"/>
        <dbReference type="ChEBI" id="CHEBI:59648"/>
        <dbReference type="ChEBI" id="CHEBI:90778"/>
        <dbReference type="ChEBI" id="CHEBI:232372"/>
        <dbReference type="EC" id="2.8.1.12"/>
    </reaction>
</comment>
<reference evidence="13" key="1">
    <citation type="submission" date="2022-05" db="EMBL/GenBank/DDBJ databases">
        <title>Brevundimonas albigilva TT17 genome sequence.</title>
        <authorList>
            <person name="Lee K."/>
            <person name="Son H."/>
        </authorList>
    </citation>
    <scope>NUCLEOTIDE SEQUENCE</scope>
    <source>
        <strain evidence="13">TT17</strain>
    </source>
</reference>
<evidence type="ECO:0000256" key="11">
    <source>
        <dbReference type="ARBA" id="ARBA00032474"/>
    </source>
</evidence>
<comment type="pathway">
    <text evidence="1">Cofactor biosynthesis; molybdopterin biosynthesis.</text>
</comment>
<evidence type="ECO:0000313" key="14">
    <source>
        <dbReference type="Proteomes" id="UP001055429"/>
    </source>
</evidence>
<evidence type="ECO:0000256" key="9">
    <source>
        <dbReference type="ARBA" id="ARBA00030407"/>
    </source>
</evidence>
<keyword evidence="14" id="KW-1185">Reference proteome</keyword>
<dbReference type="Gene3D" id="3.90.1170.40">
    <property type="entry name" value="Molybdopterin biosynthesis MoaE subunit"/>
    <property type="match status" value="1"/>
</dbReference>
<dbReference type="SUPFAM" id="SSF54690">
    <property type="entry name" value="Molybdopterin synthase subunit MoaE"/>
    <property type="match status" value="1"/>
</dbReference>
<evidence type="ECO:0000256" key="8">
    <source>
        <dbReference type="ARBA" id="ARBA00029745"/>
    </source>
</evidence>
<evidence type="ECO:0000256" key="3">
    <source>
        <dbReference type="ARBA" id="ARBA00011950"/>
    </source>
</evidence>
<dbReference type="EMBL" id="CP097649">
    <property type="protein sequence ID" value="URI13911.1"/>
    <property type="molecule type" value="Genomic_DNA"/>
</dbReference>
<evidence type="ECO:0000313" key="13">
    <source>
        <dbReference type="EMBL" id="URI13911.1"/>
    </source>
</evidence>